<dbReference type="InterPro" id="IPR051604">
    <property type="entry name" value="Ergot_Alk_Oxidoreductase"/>
</dbReference>
<dbReference type="InterPro" id="IPR036291">
    <property type="entry name" value="NAD(P)-bd_dom_sf"/>
</dbReference>
<reference evidence="2 3" key="1">
    <citation type="submission" date="2021-01" db="EMBL/GenBank/DDBJ databases">
        <title>Streptomyces acididurans sp. nov., isolated from a peat swamp forest soil.</title>
        <authorList>
            <person name="Chantavorakit T."/>
            <person name="Duangmal K."/>
        </authorList>
    </citation>
    <scope>NUCLEOTIDE SEQUENCE [LARGE SCALE GENOMIC DNA]</scope>
    <source>
        <strain evidence="2 3">KK5PA1</strain>
    </source>
</reference>
<evidence type="ECO:0000259" key="1">
    <source>
        <dbReference type="Pfam" id="PF05368"/>
    </source>
</evidence>
<sequence length="293" mass="30705">MNVSTPSASSAPSARPSGRAATALVLAGTGRTGSRLAARLTARGLTVRTAARRGADVPFDWDDPATHRPALAGADRLYLVPPVMRVDYAGQVAAFLDLAEHEGVRHVTYLSAYGIDRAAPQVALRAVELDLAARGSLSHTVLRPAWFMQNFSETFLKPMDDVITVPTGDGAEAFVDAEDIAAVAAATLADPDAHAGAAYALTGPEALTVGRAAGIIADVTGRPVTYRDIDRDEWIRHTVAAGVPAAYGAMLRTLTETVAAGLGSRPTGDVEKVTGVPPIPFTAFARRTARAWR</sequence>
<gene>
    <name evidence="2" type="ORF">ITX44_18750</name>
</gene>
<dbReference type="Gene3D" id="3.90.25.10">
    <property type="entry name" value="UDP-galactose 4-epimerase, domain 1"/>
    <property type="match status" value="1"/>
</dbReference>
<dbReference type="Gene3D" id="3.40.50.720">
    <property type="entry name" value="NAD(P)-binding Rossmann-like Domain"/>
    <property type="match status" value="1"/>
</dbReference>
<proteinExistence type="predicted"/>
<accession>A0ABS2TUQ2</accession>
<dbReference type="SUPFAM" id="SSF51735">
    <property type="entry name" value="NAD(P)-binding Rossmann-fold domains"/>
    <property type="match status" value="1"/>
</dbReference>
<dbReference type="RefSeq" id="WP_205358419.1">
    <property type="nucleotide sequence ID" value="NZ_JADKYB010000009.1"/>
</dbReference>
<dbReference type="Proteomes" id="UP000749040">
    <property type="component" value="Unassembled WGS sequence"/>
</dbReference>
<keyword evidence="3" id="KW-1185">Reference proteome</keyword>
<dbReference type="PANTHER" id="PTHR43162:SF1">
    <property type="entry name" value="PRESTALK A DIFFERENTIATION PROTEIN A"/>
    <property type="match status" value="1"/>
</dbReference>
<evidence type="ECO:0000313" key="2">
    <source>
        <dbReference type="EMBL" id="MBM9506557.1"/>
    </source>
</evidence>
<dbReference type="InterPro" id="IPR008030">
    <property type="entry name" value="NmrA-like"/>
</dbReference>
<dbReference type="EMBL" id="JADKYB010000009">
    <property type="protein sequence ID" value="MBM9506557.1"/>
    <property type="molecule type" value="Genomic_DNA"/>
</dbReference>
<dbReference type="PANTHER" id="PTHR43162">
    <property type="match status" value="1"/>
</dbReference>
<feature type="domain" description="NmrA-like" evidence="1">
    <location>
        <begin position="24"/>
        <end position="252"/>
    </location>
</feature>
<comment type="caution">
    <text evidence="2">The sequence shown here is derived from an EMBL/GenBank/DDBJ whole genome shotgun (WGS) entry which is preliminary data.</text>
</comment>
<name>A0ABS2TUQ2_9ACTN</name>
<dbReference type="Pfam" id="PF05368">
    <property type="entry name" value="NmrA"/>
    <property type="match status" value="1"/>
</dbReference>
<evidence type="ECO:0000313" key="3">
    <source>
        <dbReference type="Proteomes" id="UP000749040"/>
    </source>
</evidence>
<organism evidence="2 3">
    <name type="scientific">Actinacidiphila acididurans</name>
    <dbReference type="NCBI Taxonomy" id="2784346"/>
    <lineage>
        <taxon>Bacteria</taxon>
        <taxon>Bacillati</taxon>
        <taxon>Actinomycetota</taxon>
        <taxon>Actinomycetes</taxon>
        <taxon>Kitasatosporales</taxon>
        <taxon>Streptomycetaceae</taxon>
        <taxon>Actinacidiphila</taxon>
    </lineage>
</organism>
<protein>
    <submittedName>
        <fullName evidence="2">NmrA family NAD(P)-binding protein</fullName>
    </submittedName>
</protein>